<gene>
    <name evidence="4" type="ORF">PYCCODRAFT_1448569</name>
</gene>
<organism evidence="4 5">
    <name type="scientific">Trametes coccinea (strain BRFM310)</name>
    <name type="common">Pycnoporus coccineus</name>
    <dbReference type="NCBI Taxonomy" id="1353009"/>
    <lineage>
        <taxon>Eukaryota</taxon>
        <taxon>Fungi</taxon>
        <taxon>Dikarya</taxon>
        <taxon>Basidiomycota</taxon>
        <taxon>Agaricomycotina</taxon>
        <taxon>Agaricomycetes</taxon>
        <taxon>Polyporales</taxon>
        <taxon>Polyporaceae</taxon>
        <taxon>Trametes</taxon>
    </lineage>
</organism>
<keyword evidence="1 3" id="KW-0853">WD repeat</keyword>
<dbReference type="PROSITE" id="PS00678">
    <property type="entry name" value="WD_REPEATS_1"/>
    <property type="match status" value="1"/>
</dbReference>
<dbReference type="Pfam" id="PF00400">
    <property type="entry name" value="WD40"/>
    <property type="match status" value="2"/>
</dbReference>
<evidence type="ECO:0000313" key="4">
    <source>
        <dbReference type="EMBL" id="OSC96222.1"/>
    </source>
</evidence>
<dbReference type="EMBL" id="KZ084215">
    <property type="protein sequence ID" value="OSC96222.1"/>
    <property type="molecule type" value="Genomic_DNA"/>
</dbReference>
<dbReference type="OrthoDB" id="2627610at2759"/>
<evidence type="ECO:0000313" key="5">
    <source>
        <dbReference type="Proteomes" id="UP000193067"/>
    </source>
</evidence>
<evidence type="ECO:0000256" key="3">
    <source>
        <dbReference type="PROSITE-ProRule" id="PRU00221"/>
    </source>
</evidence>
<evidence type="ECO:0000256" key="2">
    <source>
        <dbReference type="ARBA" id="ARBA00022737"/>
    </source>
</evidence>
<dbReference type="PANTHER" id="PTHR22847:SF722">
    <property type="entry name" value="NOVEL PROTEIN"/>
    <property type="match status" value="1"/>
</dbReference>
<dbReference type="AlphaFoldDB" id="A0A1Y2I716"/>
<dbReference type="SUPFAM" id="SSF50978">
    <property type="entry name" value="WD40 repeat-like"/>
    <property type="match status" value="1"/>
</dbReference>
<keyword evidence="5" id="KW-1185">Reference proteome</keyword>
<dbReference type="PROSITE" id="PS50294">
    <property type="entry name" value="WD_REPEATS_REGION"/>
    <property type="match status" value="1"/>
</dbReference>
<proteinExistence type="predicted"/>
<name>A0A1Y2I716_TRAC3</name>
<dbReference type="STRING" id="1353009.A0A1Y2I716"/>
<dbReference type="Gene3D" id="2.130.10.10">
    <property type="entry name" value="YVTN repeat-like/Quinoprotein amine dehydrogenase"/>
    <property type="match status" value="2"/>
</dbReference>
<dbReference type="InterPro" id="IPR015943">
    <property type="entry name" value="WD40/YVTN_repeat-like_dom_sf"/>
</dbReference>
<dbReference type="InterPro" id="IPR036322">
    <property type="entry name" value="WD40_repeat_dom_sf"/>
</dbReference>
<feature type="repeat" description="WD" evidence="3">
    <location>
        <begin position="18"/>
        <end position="59"/>
    </location>
</feature>
<dbReference type="Proteomes" id="UP000193067">
    <property type="component" value="Unassembled WGS sequence"/>
</dbReference>
<dbReference type="InterPro" id="IPR019775">
    <property type="entry name" value="WD40_repeat_CS"/>
</dbReference>
<sequence length="338" mass="37636">MSKKEIDSTAYVEACTLQSGHCDTINALSFSPDGARLASGGDDCTVMLWDVNRGESFFRILLKSPVSCILWHPVHPNTLIIGCDDGRIFQLQGFTLENMEQHDVRIGVRSEVHCLAYDVDARYLAIGIGEEVHITRERHTHDYSGDLMLPPPGPERESVDSDERLRAVSVHFLSNRSQLIASYLAHGIICYDIKSRKTLWVITPPTTTPHMYCIPRCYSSGSSALSSDASRLAVYNVANGVDLYLLSRRKKPITHYRLEKLPQSKHRLQVAYIQGGRGVVCGSTDGNVHIWNRGSGDLFQILPHGERARYSYIATGSAAQGQSSIIKIWRAKTSEYVA</sequence>
<dbReference type="PROSITE" id="PS50082">
    <property type="entry name" value="WD_REPEATS_2"/>
    <property type="match status" value="1"/>
</dbReference>
<dbReference type="PANTHER" id="PTHR22847">
    <property type="entry name" value="WD40 REPEAT PROTEIN"/>
    <property type="match status" value="1"/>
</dbReference>
<accession>A0A1Y2I716</accession>
<dbReference type="InterPro" id="IPR001680">
    <property type="entry name" value="WD40_rpt"/>
</dbReference>
<evidence type="ECO:0000256" key="1">
    <source>
        <dbReference type="ARBA" id="ARBA00022574"/>
    </source>
</evidence>
<protein>
    <submittedName>
        <fullName evidence="4">WD40 repeat-like protein</fullName>
    </submittedName>
</protein>
<keyword evidence="2" id="KW-0677">Repeat</keyword>
<dbReference type="SMART" id="SM00320">
    <property type="entry name" value="WD40"/>
    <property type="match status" value="3"/>
</dbReference>
<reference evidence="4 5" key="1">
    <citation type="journal article" date="2015" name="Biotechnol. Biofuels">
        <title>Enhanced degradation of softwood versus hardwood by the white-rot fungus Pycnoporus coccineus.</title>
        <authorList>
            <person name="Couturier M."/>
            <person name="Navarro D."/>
            <person name="Chevret D."/>
            <person name="Henrissat B."/>
            <person name="Piumi F."/>
            <person name="Ruiz-Duenas F.J."/>
            <person name="Martinez A.T."/>
            <person name="Grigoriev I.V."/>
            <person name="Riley R."/>
            <person name="Lipzen A."/>
            <person name="Berrin J.G."/>
            <person name="Master E.R."/>
            <person name="Rosso M.N."/>
        </authorList>
    </citation>
    <scope>NUCLEOTIDE SEQUENCE [LARGE SCALE GENOMIC DNA]</scope>
    <source>
        <strain evidence="4 5">BRFM310</strain>
    </source>
</reference>